<accession>A0AAE0U700</accession>
<evidence type="ECO:0000256" key="1">
    <source>
        <dbReference type="SAM" id="MobiDB-lite"/>
    </source>
</evidence>
<organism evidence="2 3">
    <name type="scientific">Podospora didyma</name>
    <dbReference type="NCBI Taxonomy" id="330526"/>
    <lineage>
        <taxon>Eukaryota</taxon>
        <taxon>Fungi</taxon>
        <taxon>Dikarya</taxon>
        <taxon>Ascomycota</taxon>
        <taxon>Pezizomycotina</taxon>
        <taxon>Sordariomycetes</taxon>
        <taxon>Sordariomycetidae</taxon>
        <taxon>Sordariales</taxon>
        <taxon>Podosporaceae</taxon>
        <taxon>Podospora</taxon>
    </lineage>
</organism>
<protein>
    <submittedName>
        <fullName evidence="2">Uncharacterized protein</fullName>
    </submittedName>
</protein>
<reference evidence="2" key="1">
    <citation type="journal article" date="2023" name="Mol. Phylogenet. Evol.">
        <title>Genome-scale phylogeny and comparative genomics of the fungal order Sordariales.</title>
        <authorList>
            <person name="Hensen N."/>
            <person name="Bonometti L."/>
            <person name="Westerberg I."/>
            <person name="Brannstrom I.O."/>
            <person name="Guillou S."/>
            <person name="Cros-Aarteil S."/>
            <person name="Calhoun S."/>
            <person name="Haridas S."/>
            <person name="Kuo A."/>
            <person name="Mondo S."/>
            <person name="Pangilinan J."/>
            <person name="Riley R."/>
            <person name="LaButti K."/>
            <person name="Andreopoulos B."/>
            <person name="Lipzen A."/>
            <person name="Chen C."/>
            <person name="Yan M."/>
            <person name="Daum C."/>
            <person name="Ng V."/>
            <person name="Clum A."/>
            <person name="Steindorff A."/>
            <person name="Ohm R.A."/>
            <person name="Martin F."/>
            <person name="Silar P."/>
            <person name="Natvig D.O."/>
            <person name="Lalanne C."/>
            <person name="Gautier V."/>
            <person name="Ament-Velasquez S.L."/>
            <person name="Kruys A."/>
            <person name="Hutchinson M.I."/>
            <person name="Powell A.J."/>
            <person name="Barry K."/>
            <person name="Miller A.N."/>
            <person name="Grigoriev I.V."/>
            <person name="Debuchy R."/>
            <person name="Gladieux P."/>
            <person name="Hiltunen Thoren M."/>
            <person name="Johannesson H."/>
        </authorList>
    </citation>
    <scope>NUCLEOTIDE SEQUENCE</scope>
    <source>
        <strain evidence="2">CBS 232.78</strain>
    </source>
</reference>
<evidence type="ECO:0000313" key="3">
    <source>
        <dbReference type="Proteomes" id="UP001285441"/>
    </source>
</evidence>
<evidence type="ECO:0000313" key="2">
    <source>
        <dbReference type="EMBL" id="KAK3393323.1"/>
    </source>
</evidence>
<feature type="region of interest" description="Disordered" evidence="1">
    <location>
        <begin position="73"/>
        <end position="99"/>
    </location>
</feature>
<dbReference type="EMBL" id="JAULSW010000001">
    <property type="protein sequence ID" value="KAK3393323.1"/>
    <property type="molecule type" value="Genomic_DNA"/>
</dbReference>
<reference evidence="2" key="2">
    <citation type="submission" date="2023-06" db="EMBL/GenBank/DDBJ databases">
        <authorList>
            <consortium name="Lawrence Berkeley National Laboratory"/>
            <person name="Haridas S."/>
            <person name="Hensen N."/>
            <person name="Bonometti L."/>
            <person name="Westerberg I."/>
            <person name="Brannstrom I.O."/>
            <person name="Guillou S."/>
            <person name="Cros-Aarteil S."/>
            <person name="Calhoun S."/>
            <person name="Kuo A."/>
            <person name="Mondo S."/>
            <person name="Pangilinan J."/>
            <person name="Riley R."/>
            <person name="LaButti K."/>
            <person name="Andreopoulos B."/>
            <person name="Lipzen A."/>
            <person name="Chen C."/>
            <person name="Yanf M."/>
            <person name="Daum C."/>
            <person name="Ng V."/>
            <person name="Clum A."/>
            <person name="Steindorff A."/>
            <person name="Ohm R."/>
            <person name="Martin F."/>
            <person name="Silar P."/>
            <person name="Natvig D."/>
            <person name="Lalanne C."/>
            <person name="Gautier V."/>
            <person name="Ament-velasquez S.L."/>
            <person name="Kruys A."/>
            <person name="Hutchinson M.I."/>
            <person name="Powell A.J."/>
            <person name="Barry K."/>
            <person name="Miller A.N."/>
            <person name="Grigoriev I.V."/>
            <person name="Debuchy R."/>
            <person name="Gladieux P."/>
            <person name="Thoren M.H."/>
            <person name="Johannesson H."/>
        </authorList>
    </citation>
    <scope>NUCLEOTIDE SEQUENCE</scope>
    <source>
        <strain evidence="2">CBS 232.78</strain>
    </source>
</reference>
<sequence length="134" mass="14234">MLNPNKLFGLFSVFSSCISFSLFSLVLGETGWCGFLLAHHVLLCCHPLHGTFYLLNQVLFASAPQVRSNLDLGSENPSIVQTPEHPSQGGTGSGRRLPRGCSVITLFPGKEKEGTMFGPKSASSPGAPVCALTL</sequence>
<dbReference type="AlphaFoldDB" id="A0AAE0U700"/>
<dbReference type="Proteomes" id="UP001285441">
    <property type="component" value="Unassembled WGS sequence"/>
</dbReference>
<name>A0AAE0U700_9PEZI</name>
<feature type="compositionally biased region" description="Polar residues" evidence="1">
    <location>
        <begin position="75"/>
        <end position="85"/>
    </location>
</feature>
<gene>
    <name evidence="2" type="ORF">B0H63DRAFT_457971</name>
</gene>
<feature type="region of interest" description="Disordered" evidence="1">
    <location>
        <begin position="112"/>
        <end position="134"/>
    </location>
</feature>
<comment type="caution">
    <text evidence="2">The sequence shown here is derived from an EMBL/GenBank/DDBJ whole genome shotgun (WGS) entry which is preliminary data.</text>
</comment>
<proteinExistence type="predicted"/>
<dbReference type="PROSITE" id="PS51257">
    <property type="entry name" value="PROKAR_LIPOPROTEIN"/>
    <property type="match status" value="1"/>
</dbReference>
<keyword evidence="3" id="KW-1185">Reference proteome</keyword>